<name>B1HVI0_LYSSC</name>
<evidence type="ECO:0000313" key="2">
    <source>
        <dbReference type="Proteomes" id="UP000002164"/>
    </source>
</evidence>
<dbReference type="EnsemblBacteria" id="ACA37999">
    <property type="protein sequence ID" value="ACA37999"/>
    <property type="gene ID" value="Bsph_0372"/>
</dbReference>
<sequence length="147" mass="16730">MFFMQEAISMSKVTLSDDLNSYHSKALIRVKVKEFFSEFSAKIFELADEAGNLDIKKFEAISGINGDFYNEYCSQLKGFFDSSASTFGKKSIKTMYFTYNGKNYMLTQQGITEKAPVSIAPFTGDLPLKESFHDVEKACLKLRFQQE</sequence>
<evidence type="ECO:0000313" key="1">
    <source>
        <dbReference type="EMBL" id="ACA37999.1"/>
    </source>
</evidence>
<protein>
    <submittedName>
        <fullName evidence="1">Uncharacterized protein</fullName>
    </submittedName>
</protein>
<dbReference type="Proteomes" id="UP000002164">
    <property type="component" value="Chromosome"/>
</dbReference>
<accession>B1HVI0</accession>
<dbReference type="AlphaFoldDB" id="B1HVI0"/>
<proteinExistence type="predicted"/>
<reference evidence="1 2" key="1">
    <citation type="journal article" date="2008" name="J. Bacteriol.">
        <title>Complete genome sequence of the mosquitocidal bacterium Bacillus sphaericus C3-41 and comparison with those of closely related Bacillus species.</title>
        <authorList>
            <person name="Hu X."/>
            <person name="Fan W."/>
            <person name="Han B."/>
            <person name="Liu H."/>
            <person name="Zheng D."/>
            <person name="Li Q."/>
            <person name="Dong W."/>
            <person name="Yan J."/>
            <person name="Gao M."/>
            <person name="Berry C."/>
            <person name="Yuan Z."/>
        </authorList>
    </citation>
    <scope>NUCLEOTIDE SEQUENCE [LARGE SCALE GENOMIC DNA]</scope>
    <source>
        <strain evidence="1 2">C3-41</strain>
    </source>
</reference>
<dbReference type="HOGENOM" id="CLU_1852755_0_0_9"/>
<dbReference type="EMBL" id="CP000817">
    <property type="protein sequence ID" value="ACA37999.1"/>
    <property type="molecule type" value="Genomic_DNA"/>
</dbReference>
<gene>
    <name evidence="1" type="ordered locus">Bsph_0372</name>
</gene>
<organism evidence="1 2">
    <name type="scientific">Lysinibacillus sphaericus (strain C3-41)</name>
    <dbReference type="NCBI Taxonomy" id="444177"/>
    <lineage>
        <taxon>Bacteria</taxon>
        <taxon>Bacillati</taxon>
        <taxon>Bacillota</taxon>
        <taxon>Bacilli</taxon>
        <taxon>Bacillales</taxon>
        <taxon>Bacillaceae</taxon>
        <taxon>Lysinibacillus</taxon>
    </lineage>
</organism>
<dbReference type="KEGG" id="lsp:Bsph_0372"/>